<dbReference type="AlphaFoldDB" id="A0AAE0CE11"/>
<proteinExistence type="predicted"/>
<dbReference type="EMBL" id="LGRX02024847">
    <property type="protein sequence ID" value="KAK3253367.1"/>
    <property type="molecule type" value="Genomic_DNA"/>
</dbReference>
<feature type="region of interest" description="Disordered" evidence="1">
    <location>
        <begin position="1"/>
        <end position="41"/>
    </location>
</feature>
<dbReference type="Proteomes" id="UP001190700">
    <property type="component" value="Unassembled WGS sequence"/>
</dbReference>
<gene>
    <name evidence="2" type="ORF">CYMTET_37366</name>
</gene>
<reference evidence="2 3" key="1">
    <citation type="journal article" date="2015" name="Genome Biol. Evol.">
        <title>Comparative Genomics of a Bacterivorous Green Alga Reveals Evolutionary Causalities and Consequences of Phago-Mixotrophic Mode of Nutrition.</title>
        <authorList>
            <person name="Burns J.A."/>
            <person name="Paasch A."/>
            <person name="Narechania A."/>
            <person name="Kim E."/>
        </authorList>
    </citation>
    <scope>NUCLEOTIDE SEQUENCE [LARGE SCALE GENOMIC DNA]</scope>
    <source>
        <strain evidence="2 3">PLY_AMNH</strain>
    </source>
</reference>
<accession>A0AAE0CE11</accession>
<protein>
    <submittedName>
        <fullName evidence="2">Uncharacterized protein</fullName>
    </submittedName>
</protein>
<keyword evidence="3" id="KW-1185">Reference proteome</keyword>
<evidence type="ECO:0000256" key="1">
    <source>
        <dbReference type="SAM" id="MobiDB-lite"/>
    </source>
</evidence>
<name>A0AAE0CE11_9CHLO</name>
<sequence>MHAAPASFRPTTTTNDVHPVAASTSVHGSPSPVYSPTSPEYSSGFCNSEYLARRLSERLLHLQKELVIGKDTDINLAGWKYVPRSPATVCGTVSEAEDKLTQLGSEACKTILAGSKCFLCQGYWGMQLICANGHTICAFCEAEPISATLTHCGICHEPRLNCQIRLPAVFEDMYANLRDQSCPLCTDDKARSVKELLQHVHRCPAVGAVEEIRTDRFALMATRERWEKQACASLGRPEFIAAIEEHVEKVKAIERRELDVEISRLNSKVQDYATLNSELEYDRADLNKLIAELQAANCELRKRALEGRPDVDGDSERGSEKAKRSRREEARAALEV</sequence>
<organism evidence="2 3">
    <name type="scientific">Cymbomonas tetramitiformis</name>
    <dbReference type="NCBI Taxonomy" id="36881"/>
    <lineage>
        <taxon>Eukaryota</taxon>
        <taxon>Viridiplantae</taxon>
        <taxon>Chlorophyta</taxon>
        <taxon>Pyramimonadophyceae</taxon>
        <taxon>Pyramimonadales</taxon>
        <taxon>Pyramimonadaceae</taxon>
        <taxon>Cymbomonas</taxon>
    </lineage>
</organism>
<feature type="compositionally biased region" description="Polar residues" evidence="1">
    <location>
        <begin position="9"/>
        <end position="41"/>
    </location>
</feature>
<feature type="region of interest" description="Disordered" evidence="1">
    <location>
        <begin position="304"/>
        <end position="336"/>
    </location>
</feature>
<evidence type="ECO:0000313" key="3">
    <source>
        <dbReference type="Proteomes" id="UP001190700"/>
    </source>
</evidence>
<evidence type="ECO:0000313" key="2">
    <source>
        <dbReference type="EMBL" id="KAK3253367.1"/>
    </source>
</evidence>
<comment type="caution">
    <text evidence="2">The sequence shown here is derived from an EMBL/GenBank/DDBJ whole genome shotgun (WGS) entry which is preliminary data.</text>
</comment>